<proteinExistence type="predicted"/>
<keyword evidence="1" id="KW-0812">Transmembrane</keyword>
<evidence type="ECO:0000313" key="3">
    <source>
        <dbReference type="Proteomes" id="UP001242010"/>
    </source>
</evidence>
<organism evidence="2 3">
    <name type="scientific">Geothrix oryzae</name>
    <dbReference type="NCBI Taxonomy" id="2927975"/>
    <lineage>
        <taxon>Bacteria</taxon>
        <taxon>Pseudomonadati</taxon>
        <taxon>Acidobacteriota</taxon>
        <taxon>Holophagae</taxon>
        <taxon>Holophagales</taxon>
        <taxon>Holophagaceae</taxon>
        <taxon>Geothrix</taxon>
    </lineage>
</organism>
<accession>A0ABM8DT37</accession>
<reference evidence="3" key="1">
    <citation type="journal article" date="2023" name="Int. J. Syst. Evol. Microbiol.">
        <title>Mesoterricola silvestris gen. nov., sp. nov., Mesoterricola sediminis sp. nov., Geothrix oryzae sp. nov., Geothrix edaphica sp. nov., Geothrix rubra sp. nov., and Geothrix limicola sp. nov., six novel members of Acidobacteriota isolated from soils.</title>
        <authorList>
            <person name="Itoh H."/>
            <person name="Sugisawa Y."/>
            <person name="Mise K."/>
            <person name="Xu Z."/>
            <person name="Kuniyasu M."/>
            <person name="Ushijima N."/>
            <person name="Kawano K."/>
            <person name="Kobayashi E."/>
            <person name="Shiratori Y."/>
            <person name="Masuda Y."/>
            <person name="Senoo K."/>
        </authorList>
    </citation>
    <scope>NUCLEOTIDE SEQUENCE [LARGE SCALE GENOMIC DNA]</scope>
    <source>
        <strain evidence="3">Red222</strain>
    </source>
</reference>
<evidence type="ECO:0000313" key="2">
    <source>
        <dbReference type="EMBL" id="BDU70188.1"/>
    </source>
</evidence>
<dbReference type="RefSeq" id="WP_286353906.1">
    <property type="nucleotide sequence ID" value="NZ_AP027079.1"/>
</dbReference>
<keyword evidence="1" id="KW-1133">Transmembrane helix</keyword>
<feature type="transmembrane region" description="Helical" evidence="1">
    <location>
        <begin position="12"/>
        <end position="37"/>
    </location>
</feature>
<evidence type="ECO:0000256" key="1">
    <source>
        <dbReference type="SAM" id="Phobius"/>
    </source>
</evidence>
<protein>
    <recommendedName>
        <fullName evidence="4">DUF3592 domain-containing protein</fullName>
    </recommendedName>
</protein>
<evidence type="ECO:0008006" key="4">
    <source>
        <dbReference type="Google" id="ProtNLM"/>
    </source>
</evidence>
<gene>
    <name evidence="2" type="ORF">GETHOR_22890</name>
</gene>
<keyword evidence="3" id="KW-1185">Reference proteome</keyword>
<sequence length="183" mass="20636">MPPLSRPALRWTALIGLWALVGAVAWILAVQVFLIALNPFCHVQRPGVAWMTVRSVDRDPDSQLTDFVTARQGDADQVLRMAKAEAAELRVDDEVWILDAWYADGLRPTQFRLTPLRLLLEYPALLLLPTAWALWRVRRARQVAEAAPPPPVRRTFTDDFHLRAQRFAKPESVDKDPGGAPPD</sequence>
<dbReference type="Proteomes" id="UP001242010">
    <property type="component" value="Chromosome"/>
</dbReference>
<keyword evidence="1" id="KW-0472">Membrane</keyword>
<name>A0ABM8DT37_9BACT</name>
<dbReference type="EMBL" id="AP027079">
    <property type="protein sequence ID" value="BDU70188.1"/>
    <property type="molecule type" value="Genomic_DNA"/>
</dbReference>